<dbReference type="Proteomes" id="UP000000787">
    <property type="component" value="Chromosome"/>
</dbReference>
<dbReference type="HOGENOM" id="CLU_381197_0_0_0"/>
<keyword evidence="2" id="KW-1185">Reference proteome</keyword>
<dbReference type="AlphaFoldDB" id="A9B8D7"/>
<dbReference type="EMBL" id="CP000875">
    <property type="protein sequence ID" value="ABX06490.1"/>
    <property type="molecule type" value="Genomic_DNA"/>
</dbReference>
<dbReference type="InParanoid" id="A9B8D7"/>
<evidence type="ECO:0000313" key="2">
    <source>
        <dbReference type="Proteomes" id="UP000000787"/>
    </source>
</evidence>
<gene>
    <name evidence="1" type="ordered locus">Haur_3856</name>
</gene>
<name>A9B8D7_HERA2</name>
<dbReference type="BioCyc" id="HAUR316274:GHYA-3898-MONOMER"/>
<proteinExistence type="predicted"/>
<accession>A9B8D7</accession>
<organism evidence="1 2">
    <name type="scientific">Herpetosiphon aurantiacus (strain ATCC 23779 / DSM 785 / 114-95)</name>
    <dbReference type="NCBI Taxonomy" id="316274"/>
    <lineage>
        <taxon>Bacteria</taxon>
        <taxon>Bacillati</taxon>
        <taxon>Chloroflexota</taxon>
        <taxon>Chloroflexia</taxon>
        <taxon>Herpetosiphonales</taxon>
        <taxon>Herpetosiphonaceae</taxon>
        <taxon>Herpetosiphon</taxon>
    </lineage>
</organism>
<reference evidence="1 2" key="1">
    <citation type="journal article" date="2011" name="Stand. Genomic Sci.">
        <title>Complete genome sequence of the filamentous gliding predatory bacterium Herpetosiphon aurantiacus type strain (114-95(T)).</title>
        <authorList>
            <person name="Kiss H."/>
            <person name="Nett M."/>
            <person name="Domin N."/>
            <person name="Martin K."/>
            <person name="Maresca J.A."/>
            <person name="Copeland A."/>
            <person name="Lapidus A."/>
            <person name="Lucas S."/>
            <person name="Berry K.W."/>
            <person name="Glavina Del Rio T."/>
            <person name="Dalin E."/>
            <person name="Tice H."/>
            <person name="Pitluck S."/>
            <person name="Richardson P."/>
            <person name="Bruce D."/>
            <person name="Goodwin L."/>
            <person name="Han C."/>
            <person name="Detter J.C."/>
            <person name="Schmutz J."/>
            <person name="Brettin T."/>
            <person name="Land M."/>
            <person name="Hauser L."/>
            <person name="Kyrpides N.C."/>
            <person name="Ivanova N."/>
            <person name="Goker M."/>
            <person name="Woyke T."/>
            <person name="Klenk H.P."/>
            <person name="Bryant D.A."/>
        </authorList>
    </citation>
    <scope>NUCLEOTIDE SEQUENCE [LARGE SCALE GENOMIC DNA]</scope>
    <source>
        <strain evidence="2">ATCC 23779 / DSM 785 / 114-95</strain>
    </source>
</reference>
<sequence>MLPTRSALRRMLLLLVIGHLAILGIINRAPIVAAHDSAALVDSTQFVTLSQPALNHLQTTQTITGTWNSRLANNLNIPGTITNLVFADDGRLTVLGDFNYLNGQLVNGLATMSQQGTWQGYGLHADDSGTLATAAYYHDQLYLGGRFKRLAGTPLNGIALWNGTNFAAVGSGVSRSDATTARVGQLGVMSDTLYLAGNFNRFNGQPTSGIIGWRNQQLVSIPSYPIDEVHGMKIVDDRMMITHTHPGEEPYVVSYALWQNDEWIEMPWPDFSQRYNFQWLFAGNDGFYRPIYSDSNRTHTQVQVWQTDQWTNSISTSLKFTYMSFTQLANQQIYVSDSKQLYQLTPAAWQLVNLPMQIRRIDTLANRNNLLYLAGDFTLNGQPSSLVRWDGTQLESLATTMRYANVASLGGQQGRPIAHTKDFNPFASYDQKLFTWNTISWQPLVHKITSQPFQVLSVDDQTSYFGSEHAITTTNNIARNLWQIQSNGTLSDVFGASTAISTWTISGSQLLGNLYGDFLKGVVLINQGQISNLAPYTYPLAIRDQVLMTGDQLYAVEPSGERGYWHTHFKQWDGTSWQEIAILGITDSQSRLQIVGWRGSLYFLEHNQLRRFNRTSSDLVATFDQVPNVLVADDDDFLYVGGPFASVDTVATGTLARWDGTSWQGLAQPANGEVTQISVNDRHLYLAGKFTHVGETPSLGVAALSFGPPENTTYLCYLPQIVR</sequence>
<evidence type="ECO:0000313" key="1">
    <source>
        <dbReference type="EMBL" id="ABX06490.1"/>
    </source>
</evidence>
<dbReference type="KEGG" id="hau:Haur_3856"/>
<protein>
    <submittedName>
        <fullName evidence="1">Uncharacterized protein</fullName>
    </submittedName>
</protein>
<dbReference type="eggNOG" id="COG5563">
    <property type="taxonomic scope" value="Bacteria"/>
</dbReference>